<dbReference type="EMBL" id="MFCV01000019">
    <property type="protein sequence ID" value="OGE32927.1"/>
    <property type="molecule type" value="Genomic_DNA"/>
</dbReference>
<dbReference type="AlphaFoldDB" id="A0A1F5JWF4"/>
<dbReference type="Proteomes" id="UP000176902">
    <property type="component" value="Unassembled WGS sequence"/>
</dbReference>
<gene>
    <name evidence="1" type="ORF">A3C59_01845</name>
</gene>
<sequence>MKKISKVLEEIKYKDRPKNISQEFQMYGVFLAETLDDTKHYSLYIKLAKELPRGLLEEALNYTKDYYNARNKGKIFMWRLAQLRSTKEGS</sequence>
<accession>A0A1F5JWF4</accession>
<organism evidence="1 2">
    <name type="scientific">Candidatus Daviesbacteria bacterium RIFCSPHIGHO2_02_FULL_36_13</name>
    <dbReference type="NCBI Taxonomy" id="1797768"/>
    <lineage>
        <taxon>Bacteria</taxon>
        <taxon>Candidatus Daviesiibacteriota</taxon>
    </lineage>
</organism>
<protein>
    <submittedName>
        <fullName evidence="1">Uncharacterized protein</fullName>
    </submittedName>
</protein>
<dbReference type="STRING" id="1797768.A3C59_01845"/>
<evidence type="ECO:0000313" key="2">
    <source>
        <dbReference type="Proteomes" id="UP000176902"/>
    </source>
</evidence>
<proteinExistence type="predicted"/>
<reference evidence="1 2" key="1">
    <citation type="journal article" date="2016" name="Nat. Commun.">
        <title>Thousands of microbial genomes shed light on interconnected biogeochemical processes in an aquifer system.</title>
        <authorList>
            <person name="Anantharaman K."/>
            <person name="Brown C.T."/>
            <person name="Hug L.A."/>
            <person name="Sharon I."/>
            <person name="Castelle C.J."/>
            <person name="Probst A.J."/>
            <person name="Thomas B.C."/>
            <person name="Singh A."/>
            <person name="Wilkins M.J."/>
            <person name="Karaoz U."/>
            <person name="Brodie E.L."/>
            <person name="Williams K.H."/>
            <person name="Hubbard S.S."/>
            <person name="Banfield J.F."/>
        </authorList>
    </citation>
    <scope>NUCLEOTIDE SEQUENCE [LARGE SCALE GENOMIC DNA]</scope>
</reference>
<comment type="caution">
    <text evidence="1">The sequence shown here is derived from an EMBL/GenBank/DDBJ whole genome shotgun (WGS) entry which is preliminary data.</text>
</comment>
<evidence type="ECO:0000313" key="1">
    <source>
        <dbReference type="EMBL" id="OGE32927.1"/>
    </source>
</evidence>
<name>A0A1F5JWF4_9BACT</name>